<gene>
    <name evidence="4" type="ORF">EHAR0213_LOCUS15984</name>
</gene>
<dbReference type="PRINTS" id="PR00305">
    <property type="entry name" value="1433ZETA"/>
</dbReference>
<dbReference type="PANTHER" id="PTHR18860">
    <property type="entry name" value="14-3-3 PROTEIN"/>
    <property type="match status" value="1"/>
</dbReference>
<sequence length="115" mass="13200">MIADYYRYIAESAKGDKLKEVSDLALENYNKAIEAAKGLNSHNPIKLGLALNFSVFYFEVRDDKDEAIKLAEKALKEANDNIDDVDDEHYRDSKGIIDLLTENLELWKDQEKDDD</sequence>
<feature type="domain" description="14-3-3" evidence="3">
    <location>
        <begin position="1"/>
        <end position="108"/>
    </location>
</feature>
<comment type="similarity">
    <text evidence="1">Belongs to the 14-3-3 family.</text>
</comment>
<dbReference type="AlphaFoldDB" id="A0A7S3JJM1"/>
<reference evidence="4" key="1">
    <citation type="submission" date="2021-01" db="EMBL/GenBank/DDBJ databases">
        <authorList>
            <person name="Corre E."/>
            <person name="Pelletier E."/>
            <person name="Niang G."/>
            <person name="Scheremetjew M."/>
            <person name="Finn R."/>
            <person name="Kale V."/>
            <person name="Holt S."/>
            <person name="Cochrane G."/>
            <person name="Meng A."/>
            <person name="Brown T."/>
            <person name="Cohen L."/>
        </authorList>
    </citation>
    <scope>NUCLEOTIDE SEQUENCE</scope>
    <source>
        <strain evidence="4">FSP1.4</strain>
    </source>
</reference>
<evidence type="ECO:0000259" key="3">
    <source>
        <dbReference type="Pfam" id="PF00244"/>
    </source>
</evidence>
<proteinExistence type="inferred from homology"/>
<organism evidence="4">
    <name type="scientific">Euplotes harpa</name>
    <dbReference type="NCBI Taxonomy" id="151035"/>
    <lineage>
        <taxon>Eukaryota</taxon>
        <taxon>Sar</taxon>
        <taxon>Alveolata</taxon>
        <taxon>Ciliophora</taxon>
        <taxon>Intramacronucleata</taxon>
        <taxon>Spirotrichea</taxon>
        <taxon>Hypotrichia</taxon>
        <taxon>Euplotida</taxon>
        <taxon>Euplotidae</taxon>
        <taxon>Euplotes</taxon>
    </lineage>
</organism>
<dbReference type="Gene3D" id="1.20.190.20">
    <property type="entry name" value="14-3-3 domain"/>
    <property type="match status" value="1"/>
</dbReference>
<feature type="coiled-coil region" evidence="2">
    <location>
        <begin position="61"/>
        <end position="88"/>
    </location>
</feature>
<accession>A0A7S3JJM1</accession>
<evidence type="ECO:0000256" key="2">
    <source>
        <dbReference type="SAM" id="Coils"/>
    </source>
</evidence>
<evidence type="ECO:0000256" key="1">
    <source>
        <dbReference type="ARBA" id="ARBA00006141"/>
    </source>
</evidence>
<protein>
    <recommendedName>
        <fullName evidence="3">14-3-3 domain-containing protein</fullName>
    </recommendedName>
</protein>
<dbReference type="InterPro" id="IPR036815">
    <property type="entry name" value="14-3-3_dom_sf"/>
</dbReference>
<name>A0A7S3JJM1_9SPIT</name>
<keyword evidence="2" id="KW-0175">Coiled coil</keyword>
<dbReference type="EMBL" id="HBII01037644">
    <property type="protein sequence ID" value="CAE0357067.1"/>
    <property type="molecule type" value="Transcribed_RNA"/>
</dbReference>
<evidence type="ECO:0000313" key="4">
    <source>
        <dbReference type="EMBL" id="CAE0357067.1"/>
    </source>
</evidence>
<dbReference type="InterPro" id="IPR000308">
    <property type="entry name" value="14-3-3"/>
</dbReference>
<dbReference type="SUPFAM" id="SSF48445">
    <property type="entry name" value="14-3-3 protein"/>
    <property type="match status" value="1"/>
</dbReference>
<dbReference type="InterPro" id="IPR023410">
    <property type="entry name" value="14-3-3_domain"/>
</dbReference>
<dbReference type="Pfam" id="PF00244">
    <property type="entry name" value="14-3-3"/>
    <property type="match status" value="1"/>
</dbReference>